<name>A0A485LKB2_9STRA</name>
<accession>A0A485LKB2</accession>
<keyword evidence="5" id="KW-0808">Transferase</keyword>
<keyword evidence="6" id="KW-0443">Lipid metabolism</keyword>
<evidence type="ECO:0000256" key="7">
    <source>
        <dbReference type="ARBA" id="ARBA00048975"/>
    </source>
</evidence>
<evidence type="ECO:0000256" key="5">
    <source>
        <dbReference type="ARBA" id="ARBA00022679"/>
    </source>
</evidence>
<dbReference type="GO" id="GO:0005543">
    <property type="term" value="F:phospholipid binding"/>
    <property type="evidence" value="ECO:0007669"/>
    <property type="project" value="TreeGrafter"/>
</dbReference>
<keyword evidence="2" id="KW-0444">Lipid biosynthesis</keyword>
<dbReference type="Proteomes" id="UP000332933">
    <property type="component" value="Unassembled WGS sequence"/>
</dbReference>
<proteinExistence type="predicted"/>
<keyword evidence="4" id="KW-0328">Glycosyltransferase</keyword>
<dbReference type="AlphaFoldDB" id="A0A485LKB2"/>
<reference evidence="9 10" key="1">
    <citation type="submission" date="2019-03" db="EMBL/GenBank/DDBJ databases">
        <authorList>
            <person name="Gaulin E."/>
            <person name="Dumas B."/>
        </authorList>
    </citation>
    <scope>NUCLEOTIDE SEQUENCE [LARGE SCALE GENOMIC DNA]</scope>
    <source>
        <strain evidence="9">CBS 568.67</strain>
    </source>
</reference>
<dbReference type="InterPro" id="IPR003835">
    <property type="entry name" value="Glyco_trans_19"/>
</dbReference>
<protein>
    <recommendedName>
        <fullName evidence="1">lipid-A-disaccharide synthase</fullName>
        <ecNumber evidence="1">2.4.1.182</ecNumber>
    </recommendedName>
</protein>
<dbReference type="EMBL" id="CAADRA010007019">
    <property type="protein sequence ID" value="VFT98377.1"/>
    <property type="molecule type" value="Genomic_DNA"/>
</dbReference>
<gene>
    <name evidence="9" type="primary">Aste57867_21708</name>
    <name evidence="8" type="ORF">As57867_021639</name>
    <name evidence="9" type="ORF">ASTE57867_21708</name>
</gene>
<evidence type="ECO:0000313" key="8">
    <source>
        <dbReference type="EMBL" id="KAF0686521.1"/>
    </source>
</evidence>
<evidence type="ECO:0000313" key="10">
    <source>
        <dbReference type="Proteomes" id="UP000332933"/>
    </source>
</evidence>
<dbReference type="PANTHER" id="PTHR30372">
    <property type="entry name" value="LIPID-A-DISACCHARIDE SYNTHASE"/>
    <property type="match status" value="1"/>
</dbReference>
<evidence type="ECO:0000256" key="4">
    <source>
        <dbReference type="ARBA" id="ARBA00022676"/>
    </source>
</evidence>
<dbReference type="GO" id="GO:0009245">
    <property type="term" value="P:lipid A biosynthetic process"/>
    <property type="evidence" value="ECO:0007669"/>
    <property type="project" value="UniProtKB-KW"/>
</dbReference>
<dbReference type="Pfam" id="PF02684">
    <property type="entry name" value="LpxB"/>
    <property type="match status" value="2"/>
</dbReference>
<keyword evidence="3" id="KW-0441">Lipid A biosynthesis</keyword>
<dbReference type="EMBL" id="VJMH01006993">
    <property type="protein sequence ID" value="KAF0686521.1"/>
    <property type="molecule type" value="Genomic_DNA"/>
</dbReference>
<dbReference type="OrthoDB" id="2419at2759"/>
<organism evidence="9 10">
    <name type="scientific">Aphanomyces stellatus</name>
    <dbReference type="NCBI Taxonomy" id="120398"/>
    <lineage>
        <taxon>Eukaryota</taxon>
        <taxon>Sar</taxon>
        <taxon>Stramenopiles</taxon>
        <taxon>Oomycota</taxon>
        <taxon>Saprolegniomycetes</taxon>
        <taxon>Saprolegniales</taxon>
        <taxon>Verrucalvaceae</taxon>
        <taxon>Aphanomyces</taxon>
    </lineage>
</organism>
<evidence type="ECO:0000256" key="3">
    <source>
        <dbReference type="ARBA" id="ARBA00022556"/>
    </source>
</evidence>
<keyword evidence="10" id="KW-1185">Reference proteome</keyword>
<evidence type="ECO:0000256" key="6">
    <source>
        <dbReference type="ARBA" id="ARBA00023098"/>
    </source>
</evidence>
<evidence type="ECO:0000313" key="9">
    <source>
        <dbReference type="EMBL" id="VFT98377.1"/>
    </source>
</evidence>
<comment type="catalytic activity">
    <reaction evidence="7">
        <text>a lipid X + a UDP-2-N,3-O-bis[(3R)-3-hydroxyacyl]-alpha-D-glucosamine = a lipid A disaccharide + UDP + H(+)</text>
        <dbReference type="Rhea" id="RHEA:67828"/>
        <dbReference type="ChEBI" id="CHEBI:15378"/>
        <dbReference type="ChEBI" id="CHEBI:58223"/>
        <dbReference type="ChEBI" id="CHEBI:137748"/>
        <dbReference type="ChEBI" id="CHEBI:176338"/>
        <dbReference type="ChEBI" id="CHEBI:176343"/>
        <dbReference type="EC" id="2.4.1.182"/>
    </reaction>
</comment>
<dbReference type="SUPFAM" id="SSF53756">
    <property type="entry name" value="UDP-Glycosyltransferase/glycogen phosphorylase"/>
    <property type="match status" value="1"/>
</dbReference>
<dbReference type="EC" id="2.4.1.182" evidence="1"/>
<dbReference type="PANTHER" id="PTHR30372:SF4">
    <property type="entry name" value="LIPID-A-DISACCHARIDE SYNTHASE, MITOCHONDRIAL-RELATED"/>
    <property type="match status" value="1"/>
</dbReference>
<sequence length="520" mass="58093">MHMHQEDEVITLPRELRLLLHMDGGVLFEKQRAIHSLCVNDRILKNLELCGMMVARHPRKYANMIKGSTTKIQLEMALKRVVYVVAGEASGDALGRKLIRAMQRHPDGPFQFRGVGGPQMMAAGNFTSLFPIEELSVMGLIEVIPKLFAFHTRRRQVVHDIKAARPDAIVTIDSKGFCFRVLDAVQDEAPAVRQRAAVVHYVAPSIWAYKHKHGKAAATAQSLQKLMDRLLVILPFEAPLLNQGSKRDWATFVGHPAVEDFLDAHKMFRPHTINGDHAAAMTRVREMPRSMWMEQAQAQPADVWTTQVLAFDRAIQDARATSRRDRAKASTMPADAFFVCALLGSRENEVLQTATVVKEAIETFAARNATRRVHVVLPTIPSLATLLERLVADWDVSCTIEPDAAAKRELLAAIRPCVCVGLTRRLESALTGTPTIVIYRANRVTEMIAKALARVRYVSLPNIMMDAELIPELIFTRCTSANIAAALQYERVHQLPSGSLTWRWTGAFTTPERTTTRTCS</sequence>
<dbReference type="GO" id="GO:0016020">
    <property type="term" value="C:membrane"/>
    <property type="evidence" value="ECO:0007669"/>
    <property type="project" value="GOC"/>
</dbReference>
<dbReference type="GO" id="GO:0008915">
    <property type="term" value="F:lipid-A-disaccharide synthase activity"/>
    <property type="evidence" value="ECO:0007669"/>
    <property type="project" value="UniProtKB-EC"/>
</dbReference>
<reference evidence="8" key="2">
    <citation type="submission" date="2019-06" db="EMBL/GenBank/DDBJ databases">
        <title>Genomics analysis of Aphanomyces spp. identifies a new class of oomycete effector associated with host adaptation.</title>
        <authorList>
            <person name="Gaulin E."/>
        </authorList>
    </citation>
    <scope>NUCLEOTIDE SEQUENCE</scope>
    <source>
        <strain evidence="8">CBS 578.67</strain>
    </source>
</reference>
<evidence type="ECO:0000256" key="1">
    <source>
        <dbReference type="ARBA" id="ARBA00012687"/>
    </source>
</evidence>
<evidence type="ECO:0000256" key="2">
    <source>
        <dbReference type="ARBA" id="ARBA00022516"/>
    </source>
</evidence>